<organism evidence="1 2">
    <name type="scientific">Legionella bononiensis</name>
    <dbReference type="NCBI Taxonomy" id="2793102"/>
    <lineage>
        <taxon>Bacteria</taxon>
        <taxon>Pseudomonadati</taxon>
        <taxon>Pseudomonadota</taxon>
        <taxon>Gammaproteobacteria</taxon>
        <taxon>Legionellales</taxon>
        <taxon>Legionellaceae</taxon>
        <taxon>Legionella</taxon>
    </lineage>
</organism>
<keyword evidence="2" id="KW-1185">Reference proteome</keyword>
<evidence type="ECO:0000313" key="1">
    <source>
        <dbReference type="EMBL" id="MBL7527716.1"/>
    </source>
</evidence>
<dbReference type="EMBL" id="JADWVN010000026">
    <property type="protein sequence ID" value="MBL7527716.1"/>
    <property type="molecule type" value="Genomic_DNA"/>
</dbReference>
<name>A0ABS1WEC5_9GAMM</name>
<dbReference type="Proteomes" id="UP000809910">
    <property type="component" value="Unassembled WGS sequence"/>
</dbReference>
<proteinExistence type="predicted"/>
<reference evidence="1 2" key="1">
    <citation type="submission" date="2020-12" db="EMBL/GenBank/DDBJ databases">
        <title>WGS of Legionella: environmental sample.</title>
        <authorList>
            <person name="Cristino S."/>
            <person name="Girolamini L."/>
            <person name="Salaris S."/>
            <person name="Pascale M.R."/>
            <person name="Mazzotta M."/>
            <person name="Orsini M."/>
            <person name="Grottola A."/>
        </authorList>
    </citation>
    <scope>NUCLEOTIDE SEQUENCE [LARGE SCALE GENOMIC DNA]</scope>
    <source>
        <strain evidence="1 2">30cs62</strain>
    </source>
</reference>
<sequence>MNGLSADMYHGQVVGKIGFIKRCMDNIDPDSVNSLLRSEYKEEIEWSTKPFEEIFEASKAGKCPDLDTLGKKALVLQELMLLIDSVKPFSLNQELLEAHYVAFKKENNLWNSKYHKTLTVLDGLIKASEFSAVPKKYFFKAIVSALKHHIATHGIVEDHAEIKKLIQLSETIKDTIDNSFEQQYTIFKAFVESLVDDSSLINSLETEVRQGIIQTLLEHSQKLFSATLREQLAAILQSGIINKALLVTFSETIGIDHQLQSFAQLTLRGHRLDALEIEAIYSDAVKKSVDNPLDYTRERINRRLLCRVYPKHEECIQKSSFNSTSPFLAIDVIQEIASKSTKEPGSEAAIWQLVTPLRLAHVKSPEMSMEQLVAFIDEKSKSVIDAIPRRNEQLKLLGSTVYTFNEVEDVIRPILNSGENKDSKIIREFHEAIHDAKMRYFYIHPYREVKQIEHITSNDVTQFYNECCVAGQKAATKLADNRSLLTVIVDVLRSLANLAIRILTLGASPQFFTPKPTSVDIISSALEKARTHIMLNLEQLNNDSETSRPDNKLQN</sequence>
<evidence type="ECO:0000313" key="2">
    <source>
        <dbReference type="Proteomes" id="UP000809910"/>
    </source>
</evidence>
<accession>A0ABS1WEC5</accession>
<protein>
    <submittedName>
        <fullName evidence="1">Uncharacterized protein</fullName>
    </submittedName>
</protein>
<comment type="caution">
    <text evidence="1">The sequence shown here is derived from an EMBL/GenBank/DDBJ whole genome shotgun (WGS) entry which is preliminary data.</text>
</comment>
<gene>
    <name evidence="1" type="ORF">I5282_14210</name>
</gene>
<dbReference type="RefSeq" id="WP_203108772.1">
    <property type="nucleotide sequence ID" value="NZ_JADOBG010000010.1"/>
</dbReference>